<protein>
    <submittedName>
        <fullName evidence="2">Heterokaryon incompatibility protein-domain-containing protein</fullName>
    </submittedName>
</protein>
<dbReference type="Proteomes" id="UP001174936">
    <property type="component" value="Unassembled WGS sequence"/>
</dbReference>
<dbReference type="AlphaFoldDB" id="A0AA39Y228"/>
<dbReference type="PANTHER" id="PTHR24148:SF64">
    <property type="entry name" value="HETEROKARYON INCOMPATIBILITY DOMAIN-CONTAINING PROTEIN"/>
    <property type="match status" value="1"/>
</dbReference>
<proteinExistence type="predicted"/>
<dbReference type="InterPro" id="IPR010730">
    <property type="entry name" value="HET"/>
</dbReference>
<accession>A0AA39Y228</accession>
<feature type="domain" description="Heterokaryon incompatibility" evidence="1">
    <location>
        <begin position="58"/>
        <end position="232"/>
    </location>
</feature>
<comment type="caution">
    <text evidence="2">The sequence shown here is derived from an EMBL/GenBank/DDBJ whole genome shotgun (WGS) entry which is preliminary data.</text>
</comment>
<evidence type="ECO:0000313" key="2">
    <source>
        <dbReference type="EMBL" id="KAK0644334.1"/>
    </source>
</evidence>
<reference evidence="2" key="1">
    <citation type="submission" date="2023-06" db="EMBL/GenBank/DDBJ databases">
        <title>Genome-scale phylogeny and comparative genomics of the fungal order Sordariales.</title>
        <authorList>
            <consortium name="Lawrence Berkeley National Laboratory"/>
            <person name="Hensen N."/>
            <person name="Bonometti L."/>
            <person name="Westerberg I."/>
            <person name="Brannstrom I.O."/>
            <person name="Guillou S."/>
            <person name="Cros-Aarteil S."/>
            <person name="Calhoun S."/>
            <person name="Haridas S."/>
            <person name="Kuo A."/>
            <person name="Mondo S."/>
            <person name="Pangilinan J."/>
            <person name="Riley R."/>
            <person name="Labutti K."/>
            <person name="Andreopoulos B."/>
            <person name="Lipzen A."/>
            <person name="Chen C."/>
            <person name="Yanf M."/>
            <person name="Daum C."/>
            <person name="Ng V."/>
            <person name="Clum A."/>
            <person name="Steindorff A."/>
            <person name="Ohm R."/>
            <person name="Martin F."/>
            <person name="Silar P."/>
            <person name="Natvig D."/>
            <person name="Lalanne C."/>
            <person name="Gautier V."/>
            <person name="Ament-Velasquez S.L."/>
            <person name="Kruys A."/>
            <person name="Hutchinson M.I."/>
            <person name="Powell A.J."/>
            <person name="Barry K."/>
            <person name="Miller A.N."/>
            <person name="Grigoriev I.V."/>
            <person name="Debuchy R."/>
            <person name="Gladieux P."/>
            <person name="Thoren M.H."/>
            <person name="Johannesson H."/>
        </authorList>
    </citation>
    <scope>NUCLEOTIDE SEQUENCE</scope>
    <source>
        <strain evidence="2">SMH2532-1</strain>
    </source>
</reference>
<name>A0AA39Y228_9PEZI</name>
<evidence type="ECO:0000259" key="1">
    <source>
        <dbReference type="Pfam" id="PF06985"/>
    </source>
</evidence>
<dbReference type="PANTHER" id="PTHR24148">
    <property type="entry name" value="ANKYRIN REPEAT DOMAIN-CONTAINING PROTEIN 39 HOMOLOG-RELATED"/>
    <property type="match status" value="1"/>
</dbReference>
<evidence type="ECO:0000313" key="3">
    <source>
        <dbReference type="Proteomes" id="UP001174936"/>
    </source>
</evidence>
<dbReference type="Pfam" id="PF06985">
    <property type="entry name" value="HET"/>
    <property type="match status" value="1"/>
</dbReference>
<organism evidence="2 3">
    <name type="scientific">Cercophora newfieldiana</name>
    <dbReference type="NCBI Taxonomy" id="92897"/>
    <lineage>
        <taxon>Eukaryota</taxon>
        <taxon>Fungi</taxon>
        <taxon>Dikarya</taxon>
        <taxon>Ascomycota</taxon>
        <taxon>Pezizomycotina</taxon>
        <taxon>Sordariomycetes</taxon>
        <taxon>Sordariomycetidae</taxon>
        <taxon>Sordariales</taxon>
        <taxon>Lasiosphaeriaceae</taxon>
        <taxon>Cercophora</taxon>
    </lineage>
</organism>
<keyword evidence="3" id="KW-1185">Reference proteome</keyword>
<sequence>MSGSESSFQYEPLDRTQDCIRLIEMEPISRSRRLVSREWHLDVKCTIKQVAFSERPKYEALSYMWGNSSDQRDIEVNGKRFRVTENLYHALWFLRARATGKHLQFWIDAICINQADVDEKTTQIRLMPHVYFRAQTVLVWLGADWLIKGTQENEEWLSASKCEMKALVASLKEKMMSLGYFIITSMPSEPDAGDTLRTMIRAYSRNSLRWRMLGAHEIYQCEYWDRLWIIQEIGKAARIEVGLVATVATFGGARAETNQYSLKRIVMCTSPWDGLIEGIVKILGKDKLGGPIRLDQQLRQRYEGKHTLRALLETHKDAKCGVLHDKIYGLVGLAEDSYGFAIDYRKSQFDVWKDAILFLNPVDDESVAHLASLCSHLLGASARSVGLPEQLATSVAASRDSFAGSGVPLPQRLFPLGLTLIGTIAHVGPNPEDVVKYTEMADYWNTSIKRNYGNTGLSDIARENDNLIKALLTSREENLRTFVVPLPFGDPLEVQLIGDWSPSALQQRSPVPAPLLPLPRAPRESIWEHRLYQLDAKTRETALCSLGVTTACVQEGDIVCRVRGTRKHLLLRQEDEGKWRILGTAWSPHEAEMLKLRGEETATGDSLDLRIGVDIDMLYTVFSPRLDVLLYNPVWGFMDSTL</sequence>
<dbReference type="EMBL" id="JAULSV010000005">
    <property type="protein sequence ID" value="KAK0644334.1"/>
    <property type="molecule type" value="Genomic_DNA"/>
</dbReference>
<gene>
    <name evidence="2" type="ORF">B0T16DRAFT_195624</name>
</gene>
<dbReference type="InterPro" id="IPR052895">
    <property type="entry name" value="HetReg/Transcr_Mod"/>
</dbReference>